<evidence type="ECO:0000313" key="7">
    <source>
        <dbReference type="Proteomes" id="UP000565715"/>
    </source>
</evidence>
<dbReference type="InterPro" id="IPR050319">
    <property type="entry name" value="ABC_transp_ATP-bind"/>
</dbReference>
<dbReference type="GO" id="GO:0055085">
    <property type="term" value="P:transmembrane transport"/>
    <property type="evidence" value="ECO:0007669"/>
    <property type="project" value="UniProtKB-ARBA"/>
</dbReference>
<keyword evidence="3" id="KW-0547">Nucleotide-binding</keyword>
<dbReference type="EMBL" id="JAAXOO010000003">
    <property type="protein sequence ID" value="NKY34198.1"/>
    <property type="molecule type" value="Genomic_DNA"/>
</dbReference>
<name>A0A846XDN7_9NOCA</name>
<sequence length="296" mass="31662">MTTEMIRTAEAAGNDYRPPHRRAPVLRVTGLTVRYGETVTVRDVHLELRAGETVALVGGSGAGKSTIAKAIAGLVVPAAGSALLDIPARGGHRSDRVDLLAAAASVRRAARRAVHLVMQDPYASLPPHRRILDIVAEPLVIHRIGDRSTRREAARSALLAVGLTPERYARRFPHELSGGERQRAAFARAIVTRPAVILADEPTGMLDAPLRAEVSRLMGALARDHGTAILHITHDLALAAHTCDRVLVMADGAIVEQGPTMQVLRTPQHPTTKQLLTAALRGARRVRGADAAVPEK</sequence>
<dbReference type="InterPro" id="IPR003593">
    <property type="entry name" value="AAA+_ATPase"/>
</dbReference>
<gene>
    <name evidence="6" type="ORF">HGA13_14070</name>
</gene>
<reference evidence="6 7" key="1">
    <citation type="submission" date="2020-04" db="EMBL/GenBank/DDBJ databases">
        <title>MicrobeNet Type strains.</title>
        <authorList>
            <person name="Nicholson A.C."/>
        </authorList>
    </citation>
    <scope>NUCLEOTIDE SEQUENCE [LARGE SCALE GENOMIC DNA]</scope>
    <source>
        <strain evidence="6 7">DSM 45078</strain>
    </source>
</reference>
<dbReference type="InterPro" id="IPR027417">
    <property type="entry name" value="P-loop_NTPase"/>
</dbReference>
<dbReference type="PANTHER" id="PTHR43776:SF7">
    <property type="entry name" value="D,D-DIPEPTIDE TRANSPORT ATP-BINDING PROTEIN DDPF-RELATED"/>
    <property type="match status" value="1"/>
</dbReference>
<protein>
    <submittedName>
        <fullName evidence="6">ABC transporter ATP-binding protein</fullName>
    </submittedName>
</protein>
<dbReference type="PANTHER" id="PTHR43776">
    <property type="entry name" value="TRANSPORT ATP-BINDING PROTEIN"/>
    <property type="match status" value="1"/>
</dbReference>
<feature type="domain" description="ABC transporter" evidence="5">
    <location>
        <begin position="26"/>
        <end position="276"/>
    </location>
</feature>
<keyword evidence="2" id="KW-0813">Transport</keyword>
<evidence type="ECO:0000256" key="1">
    <source>
        <dbReference type="ARBA" id="ARBA00005417"/>
    </source>
</evidence>
<evidence type="ECO:0000256" key="4">
    <source>
        <dbReference type="ARBA" id="ARBA00022840"/>
    </source>
</evidence>
<evidence type="ECO:0000259" key="5">
    <source>
        <dbReference type="PROSITE" id="PS50893"/>
    </source>
</evidence>
<dbReference type="AlphaFoldDB" id="A0A846XDN7"/>
<dbReference type="InterPro" id="IPR017871">
    <property type="entry name" value="ABC_transporter-like_CS"/>
</dbReference>
<dbReference type="RefSeq" id="WP_084471154.1">
    <property type="nucleotide sequence ID" value="NZ_JAAXOO010000003.1"/>
</dbReference>
<organism evidence="6 7">
    <name type="scientific">Nocardia speluncae</name>
    <dbReference type="NCBI Taxonomy" id="419477"/>
    <lineage>
        <taxon>Bacteria</taxon>
        <taxon>Bacillati</taxon>
        <taxon>Actinomycetota</taxon>
        <taxon>Actinomycetes</taxon>
        <taxon>Mycobacteriales</taxon>
        <taxon>Nocardiaceae</taxon>
        <taxon>Nocardia</taxon>
    </lineage>
</organism>
<dbReference type="PROSITE" id="PS50893">
    <property type="entry name" value="ABC_TRANSPORTER_2"/>
    <property type="match status" value="1"/>
</dbReference>
<keyword evidence="4 6" id="KW-0067">ATP-binding</keyword>
<dbReference type="Proteomes" id="UP000565715">
    <property type="component" value="Unassembled WGS sequence"/>
</dbReference>
<dbReference type="SMART" id="SM00382">
    <property type="entry name" value="AAA"/>
    <property type="match status" value="1"/>
</dbReference>
<dbReference type="InterPro" id="IPR003439">
    <property type="entry name" value="ABC_transporter-like_ATP-bd"/>
</dbReference>
<evidence type="ECO:0000313" key="6">
    <source>
        <dbReference type="EMBL" id="NKY34198.1"/>
    </source>
</evidence>
<proteinExistence type="inferred from homology"/>
<dbReference type="CDD" id="cd03257">
    <property type="entry name" value="ABC_NikE_OppD_transporters"/>
    <property type="match status" value="1"/>
</dbReference>
<dbReference type="Gene3D" id="3.40.50.300">
    <property type="entry name" value="P-loop containing nucleotide triphosphate hydrolases"/>
    <property type="match status" value="1"/>
</dbReference>
<dbReference type="GO" id="GO:0005524">
    <property type="term" value="F:ATP binding"/>
    <property type="evidence" value="ECO:0007669"/>
    <property type="project" value="UniProtKB-KW"/>
</dbReference>
<keyword evidence="7" id="KW-1185">Reference proteome</keyword>
<comment type="similarity">
    <text evidence="1">Belongs to the ABC transporter superfamily.</text>
</comment>
<dbReference type="GO" id="GO:0016887">
    <property type="term" value="F:ATP hydrolysis activity"/>
    <property type="evidence" value="ECO:0007669"/>
    <property type="project" value="InterPro"/>
</dbReference>
<dbReference type="SUPFAM" id="SSF52540">
    <property type="entry name" value="P-loop containing nucleoside triphosphate hydrolases"/>
    <property type="match status" value="1"/>
</dbReference>
<dbReference type="PROSITE" id="PS00211">
    <property type="entry name" value="ABC_TRANSPORTER_1"/>
    <property type="match status" value="1"/>
</dbReference>
<comment type="caution">
    <text evidence="6">The sequence shown here is derived from an EMBL/GenBank/DDBJ whole genome shotgun (WGS) entry which is preliminary data.</text>
</comment>
<evidence type="ECO:0000256" key="3">
    <source>
        <dbReference type="ARBA" id="ARBA00022741"/>
    </source>
</evidence>
<accession>A0A846XDN7</accession>
<dbReference type="Pfam" id="PF00005">
    <property type="entry name" value="ABC_tran"/>
    <property type="match status" value="1"/>
</dbReference>
<evidence type="ECO:0000256" key="2">
    <source>
        <dbReference type="ARBA" id="ARBA00022448"/>
    </source>
</evidence>